<evidence type="ECO:0000256" key="1">
    <source>
        <dbReference type="ARBA" id="ARBA00000085"/>
    </source>
</evidence>
<keyword evidence="8" id="KW-1133">Transmembrane helix</keyword>
<evidence type="ECO:0000313" key="13">
    <source>
        <dbReference type="EMBL" id="CAB4989597.1"/>
    </source>
</evidence>
<evidence type="ECO:0000256" key="5">
    <source>
        <dbReference type="ARBA" id="ARBA00022777"/>
    </source>
</evidence>
<keyword evidence="6" id="KW-0902">Two-component regulatory system</keyword>
<name>A0A6J6K9Q2_9ZZZZ</name>
<dbReference type="PANTHER" id="PTHR45436:SF5">
    <property type="entry name" value="SENSOR HISTIDINE KINASE TRCS"/>
    <property type="match status" value="1"/>
</dbReference>
<feature type="region of interest" description="Disordered" evidence="7">
    <location>
        <begin position="1"/>
        <end position="32"/>
    </location>
</feature>
<dbReference type="SUPFAM" id="SSF158472">
    <property type="entry name" value="HAMP domain-like"/>
    <property type="match status" value="1"/>
</dbReference>
<dbReference type="EMBL" id="CAFBOR010000112">
    <property type="protein sequence ID" value="CAB4989597.1"/>
    <property type="molecule type" value="Genomic_DNA"/>
</dbReference>
<evidence type="ECO:0000313" key="12">
    <source>
        <dbReference type="EMBL" id="CAB4795783.1"/>
    </source>
</evidence>
<evidence type="ECO:0000313" key="14">
    <source>
        <dbReference type="EMBL" id="CAB5018525.1"/>
    </source>
</evidence>
<sequence length="391" mass="43233">MTEVTTPKDAPPTEAPNSKAEPAAPDTTGTNQQRVRFSMRAKMLLAFVSVFTVIFVLLGVLTVNEVVGQAEKQLKKQNRETAIGAAKLISGDDMLKLQQEIPVGVPSKFFPKNFPTDNALYRELCQQLVDLRTAVPNASPYTFFQDPKTKKLLWETTYVYDPPEDWAAPFRGDVTELVGPETGLTYQLMLKSVNQVVDQPPYAESSGKRWESTYAPIKDSKGNNVAVLGVDFAMDYVETVRNEALKGILPILLLSYAVLIIMVLVLATWLTRPLKRLTVASQRIADGDYETEMDQPSTSRFADEMAVLSSTFALMVEKVRIRERNLASQVRRLTVQIDAKKREQSVAELTDSDFFSDILEKGKALREGFVAEVKPGGSADAATDAPGDTEA</sequence>
<keyword evidence="4" id="KW-0808">Transferase</keyword>
<dbReference type="InterPro" id="IPR003660">
    <property type="entry name" value="HAMP_dom"/>
</dbReference>
<evidence type="ECO:0000259" key="9">
    <source>
        <dbReference type="PROSITE" id="PS50885"/>
    </source>
</evidence>
<feature type="domain" description="HAMP" evidence="9">
    <location>
        <begin position="268"/>
        <end position="324"/>
    </location>
</feature>
<accession>A0A6J6K9Q2</accession>
<keyword evidence="8" id="KW-0812">Transmembrane</keyword>
<keyword evidence="3" id="KW-0597">Phosphoprotein</keyword>
<dbReference type="EMBL" id="CAEZZU010000022">
    <property type="protein sequence ID" value="CAB4771273.1"/>
    <property type="molecule type" value="Genomic_DNA"/>
</dbReference>
<dbReference type="GO" id="GO:0000160">
    <property type="term" value="P:phosphorelay signal transduction system"/>
    <property type="evidence" value="ECO:0007669"/>
    <property type="project" value="UniProtKB-KW"/>
</dbReference>
<dbReference type="GO" id="GO:0004673">
    <property type="term" value="F:protein histidine kinase activity"/>
    <property type="evidence" value="ECO:0007669"/>
    <property type="project" value="UniProtKB-EC"/>
</dbReference>
<dbReference type="InterPro" id="IPR050428">
    <property type="entry name" value="TCS_sensor_his_kinase"/>
</dbReference>
<evidence type="ECO:0000313" key="10">
    <source>
        <dbReference type="EMBL" id="CAB4645976.1"/>
    </source>
</evidence>
<dbReference type="EMBL" id="CAEZWM010000005">
    <property type="protein sequence ID" value="CAB4645976.1"/>
    <property type="molecule type" value="Genomic_DNA"/>
</dbReference>
<feature type="transmembrane region" description="Helical" evidence="8">
    <location>
        <begin position="248"/>
        <end position="270"/>
    </location>
</feature>
<reference evidence="10" key="1">
    <citation type="submission" date="2020-05" db="EMBL/GenBank/DDBJ databases">
        <authorList>
            <person name="Chiriac C."/>
            <person name="Salcher M."/>
            <person name="Ghai R."/>
            <person name="Kavagutti S V."/>
        </authorList>
    </citation>
    <scope>NUCLEOTIDE SEQUENCE</scope>
</reference>
<evidence type="ECO:0000256" key="6">
    <source>
        <dbReference type="ARBA" id="ARBA00023012"/>
    </source>
</evidence>
<comment type="catalytic activity">
    <reaction evidence="1">
        <text>ATP + protein L-histidine = ADP + protein N-phospho-L-histidine.</text>
        <dbReference type="EC" id="2.7.13.3"/>
    </reaction>
</comment>
<dbReference type="EC" id="2.7.13.3" evidence="2"/>
<keyword evidence="5" id="KW-0418">Kinase</keyword>
<dbReference type="CDD" id="cd06225">
    <property type="entry name" value="HAMP"/>
    <property type="match status" value="1"/>
</dbReference>
<dbReference type="EMBL" id="CAFBPF010000145">
    <property type="protein sequence ID" value="CAB5018525.1"/>
    <property type="molecule type" value="Genomic_DNA"/>
</dbReference>
<dbReference type="PROSITE" id="PS50885">
    <property type="entry name" value="HAMP"/>
    <property type="match status" value="1"/>
</dbReference>
<dbReference type="AlphaFoldDB" id="A0A6J6K9Q2"/>
<gene>
    <name evidence="10" type="ORF">UFOPK2242_00123</name>
    <name evidence="11" type="ORF">UFOPK2925_00282</name>
    <name evidence="12" type="ORF">UFOPK2996_00778</name>
    <name evidence="13" type="ORF">UFOPK3974_00858</name>
    <name evidence="14" type="ORF">UFOPK4071_01094</name>
</gene>
<evidence type="ECO:0000256" key="4">
    <source>
        <dbReference type="ARBA" id="ARBA00022679"/>
    </source>
</evidence>
<evidence type="ECO:0000256" key="2">
    <source>
        <dbReference type="ARBA" id="ARBA00012438"/>
    </source>
</evidence>
<dbReference type="Pfam" id="PF00672">
    <property type="entry name" value="HAMP"/>
    <property type="match status" value="1"/>
</dbReference>
<keyword evidence="8" id="KW-0472">Membrane</keyword>
<dbReference type="Gene3D" id="6.10.340.10">
    <property type="match status" value="1"/>
</dbReference>
<organism evidence="10">
    <name type="scientific">freshwater metagenome</name>
    <dbReference type="NCBI Taxonomy" id="449393"/>
    <lineage>
        <taxon>unclassified sequences</taxon>
        <taxon>metagenomes</taxon>
        <taxon>ecological metagenomes</taxon>
    </lineage>
</organism>
<protein>
    <recommendedName>
        <fullName evidence="2">histidine kinase</fullName>
        <ecNumber evidence="2">2.7.13.3</ecNumber>
    </recommendedName>
</protein>
<dbReference type="EMBL" id="CAFAAH010000091">
    <property type="protein sequence ID" value="CAB4795783.1"/>
    <property type="molecule type" value="Genomic_DNA"/>
</dbReference>
<evidence type="ECO:0000256" key="7">
    <source>
        <dbReference type="SAM" id="MobiDB-lite"/>
    </source>
</evidence>
<dbReference type="PANTHER" id="PTHR45436">
    <property type="entry name" value="SENSOR HISTIDINE KINASE YKOH"/>
    <property type="match status" value="1"/>
</dbReference>
<dbReference type="SMART" id="SM00304">
    <property type="entry name" value="HAMP"/>
    <property type="match status" value="1"/>
</dbReference>
<dbReference type="GO" id="GO:0005886">
    <property type="term" value="C:plasma membrane"/>
    <property type="evidence" value="ECO:0007669"/>
    <property type="project" value="TreeGrafter"/>
</dbReference>
<evidence type="ECO:0000256" key="3">
    <source>
        <dbReference type="ARBA" id="ARBA00022553"/>
    </source>
</evidence>
<proteinExistence type="predicted"/>
<feature type="transmembrane region" description="Helical" evidence="8">
    <location>
        <begin position="43"/>
        <end position="63"/>
    </location>
</feature>
<evidence type="ECO:0000313" key="11">
    <source>
        <dbReference type="EMBL" id="CAB4771273.1"/>
    </source>
</evidence>
<evidence type="ECO:0000256" key="8">
    <source>
        <dbReference type="SAM" id="Phobius"/>
    </source>
</evidence>